<dbReference type="SUPFAM" id="SSF52047">
    <property type="entry name" value="RNI-like"/>
    <property type="match status" value="1"/>
</dbReference>
<dbReference type="EMBL" id="ASHM01004301">
    <property type="protein sequence ID" value="PNY11101.1"/>
    <property type="molecule type" value="Genomic_DNA"/>
</dbReference>
<reference evidence="1 2" key="2">
    <citation type="journal article" date="2017" name="Front. Plant Sci.">
        <title>Gene Classification and Mining of Molecular Markers Useful in Red Clover (Trifolium pratense) Breeding.</title>
        <authorList>
            <person name="Istvanek J."/>
            <person name="Dluhosova J."/>
            <person name="Dluhos P."/>
            <person name="Patkova L."/>
            <person name="Nedelnik J."/>
            <person name="Repkova J."/>
        </authorList>
    </citation>
    <scope>NUCLEOTIDE SEQUENCE [LARGE SCALE GENOMIC DNA]</scope>
    <source>
        <strain evidence="2">cv. Tatra</strain>
        <tissue evidence="1">Young leaves</tissue>
    </source>
</reference>
<dbReference type="AlphaFoldDB" id="A0A2K3P745"/>
<sequence length="78" mass="8768">MSENLPSNPTLPFLPRLFHRFTKLTSLDLSHFHGDLNNLLIQISTFSFNQLTHLSISPTNPPFPKSACELFPPPSPPL</sequence>
<accession>A0A2K3P745</accession>
<evidence type="ECO:0000313" key="1">
    <source>
        <dbReference type="EMBL" id="PNY11101.1"/>
    </source>
</evidence>
<protein>
    <submittedName>
        <fullName evidence="1">F-box/LRR-repeat protein</fullName>
    </submittedName>
</protein>
<name>A0A2K3P745_TRIPR</name>
<evidence type="ECO:0000313" key="2">
    <source>
        <dbReference type="Proteomes" id="UP000236291"/>
    </source>
</evidence>
<proteinExistence type="predicted"/>
<reference evidence="1 2" key="1">
    <citation type="journal article" date="2014" name="Am. J. Bot.">
        <title>Genome assembly and annotation for red clover (Trifolium pratense; Fabaceae).</title>
        <authorList>
            <person name="Istvanek J."/>
            <person name="Jaros M."/>
            <person name="Krenek A."/>
            <person name="Repkova J."/>
        </authorList>
    </citation>
    <scope>NUCLEOTIDE SEQUENCE [LARGE SCALE GENOMIC DNA]</scope>
    <source>
        <strain evidence="2">cv. Tatra</strain>
        <tissue evidence="1">Young leaves</tissue>
    </source>
</reference>
<organism evidence="1 2">
    <name type="scientific">Trifolium pratense</name>
    <name type="common">Red clover</name>
    <dbReference type="NCBI Taxonomy" id="57577"/>
    <lineage>
        <taxon>Eukaryota</taxon>
        <taxon>Viridiplantae</taxon>
        <taxon>Streptophyta</taxon>
        <taxon>Embryophyta</taxon>
        <taxon>Tracheophyta</taxon>
        <taxon>Spermatophyta</taxon>
        <taxon>Magnoliopsida</taxon>
        <taxon>eudicotyledons</taxon>
        <taxon>Gunneridae</taxon>
        <taxon>Pentapetalae</taxon>
        <taxon>rosids</taxon>
        <taxon>fabids</taxon>
        <taxon>Fabales</taxon>
        <taxon>Fabaceae</taxon>
        <taxon>Papilionoideae</taxon>
        <taxon>50 kb inversion clade</taxon>
        <taxon>NPAAA clade</taxon>
        <taxon>Hologalegina</taxon>
        <taxon>IRL clade</taxon>
        <taxon>Trifolieae</taxon>
        <taxon>Trifolium</taxon>
    </lineage>
</organism>
<dbReference type="Proteomes" id="UP000236291">
    <property type="component" value="Unassembled WGS sequence"/>
</dbReference>
<comment type="caution">
    <text evidence="1">The sequence shown here is derived from an EMBL/GenBank/DDBJ whole genome shotgun (WGS) entry which is preliminary data.</text>
</comment>
<gene>
    <name evidence="1" type="ORF">L195_g007700</name>
</gene>